<protein>
    <submittedName>
        <fullName evidence="1">Uncharacterized protein</fullName>
    </submittedName>
</protein>
<dbReference type="EMBL" id="JACYXT010000003">
    <property type="protein sequence ID" value="MBD9723471.1"/>
    <property type="molecule type" value="Genomic_DNA"/>
</dbReference>
<dbReference type="AlphaFoldDB" id="A0A927L1X9"/>
<proteinExistence type="predicted"/>
<evidence type="ECO:0000313" key="1">
    <source>
        <dbReference type="EMBL" id="MBD9723471.1"/>
    </source>
</evidence>
<organism evidence="1 2">
    <name type="scientific">Streptomyces caniscabiei</name>
    <dbReference type="NCBI Taxonomy" id="2746961"/>
    <lineage>
        <taxon>Bacteria</taxon>
        <taxon>Bacillati</taxon>
        <taxon>Actinomycetota</taxon>
        <taxon>Actinomycetes</taxon>
        <taxon>Kitasatosporales</taxon>
        <taxon>Streptomycetaceae</taxon>
        <taxon>Streptomyces</taxon>
    </lineage>
</organism>
<sequence>MDKQQAVQEAAQAVIAHGGPDCLTDPRIPLNAMGAALDAGATHGDIAAEMQRQRNA</sequence>
<reference evidence="1" key="1">
    <citation type="submission" date="2020-09" db="EMBL/GenBank/DDBJ databases">
        <title>Streptomyces canutascabiei sp. nov., which causes potato common scab and is distributed across the world.</title>
        <authorList>
            <person name="Nguyen H.P."/>
            <person name="Weisberg A.J."/>
            <person name="Chang J.H."/>
            <person name="Clarke C.R."/>
        </authorList>
    </citation>
    <scope>NUCLEOTIDE SEQUENCE</scope>
    <source>
        <strain evidence="1">ID-01-6.2a</strain>
    </source>
</reference>
<dbReference type="RefSeq" id="WP_192360355.1">
    <property type="nucleotide sequence ID" value="NZ_CP119182.1"/>
</dbReference>
<name>A0A927L1X9_9ACTN</name>
<dbReference type="GeneID" id="79933765"/>
<gene>
    <name evidence="1" type="ORF">IHE70_09475</name>
</gene>
<comment type="caution">
    <text evidence="1">The sequence shown here is derived from an EMBL/GenBank/DDBJ whole genome shotgun (WGS) entry which is preliminary data.</text>
</comment>
<dbReference type="Proteomes" id="UP000661025">
    <property type="component" value="Unassembled WGS sequence"/>
</dbReference>
<accession>A0A927L1X9</accession>
<evidence type="ECO:0000313" key="2">
    <source>
        <dbReference type="Proteomes" id="UP000661025"/>
    </source>
</evidence>